<keyword evidence="2" id="KW-1185">Reference proteome</keyword>
<dbReference type="RefSeq" id="XP_034080321.1">
    <property type="nucleotide sequence ID" value="XM_034224430.1"/>
</dbReference>
<dbReference type="AlphaFoldDB" id="A0A6P8UU26"/>
<dbReference type="GeneID" id="117551510"/>
<name>A0A6P8UU26_GYMAC</name>
<feature type="region of interest" description="Disordered" evidence="1">
    <location>
        <begin position="162"/>
        <end position="196"/>
    </location>
</feature>
<accession>A0A6P8UU26</accession>
<evidence type="ECO:0000313" key="2">
    <source>
        <dbReference type="Proteomes" id="UP000515161"/>
    </source>
</evidence>
<protein>
    <submittedName>
        <fullName evidence="3">Histidine-rich glycoprotein-like</fullName>
    </submittedName>
</protein>
<evidence type="ECO:0000313" key="3">
    <source>
        <dbReference type="RefSeq" id="XP_034080321.1"/>
    </source>
</evidence>
<dbReference type="KEGG" id="gacu:117551510"/>
<evidence type="ECO:0000256" key="1">
    <source>
        <dbReference type="SAM" id="MobiDB-lite"/>
    </source>
</evidence>
<dbReference type="Proteomes" id="UP000515161">
    <property type="component" value="Unplaced"/>
</dbReference>
<dbReference type="InParanoid" id="A0A6P8UU26"/>
<sequence>MAKKNITVTDAPEIIFASTREHGASEPEGFDSSEEEEYSKYYKRFHICLGLAAHRRHISRSQNLQLCLPPGQDTLWLKGLHHCHHHQGHHHQGPADQHHYSCLHLHLCLPSGQDTPRHKGLHHSHQHQLSQQGGLLEHTYPPHIHNHQPGEQGGLVEHTYLPHSHQHQPGTIKRTSLQHSHHHPHSSQSHCLGRQTKTMPLLPLSLHL</sequence>
<dbReference type="OrthoDB" id="10654823at2759"/>
<gene>
    <name evidence="3" type="primary">LOC117551510</name>
</gene>
<organism evidence="2 3">
    <name type="scientific">Gymnodraco acuticeps</name>
    <name type="common">Antarctic dragonfish</name>
    <dbReference type="NCBI Taxonomy" id="8218"/>
    <lineage>
        <taxon>Eukaryota</taxon>
        <taxon>Metazoa</taxon>
        <taxon>Chordata</taxon>
        <taxon>Craniata</taxon>
        <taxon>Vertebrata</taxon>
        <taxon>Euteleostomi</taxon>
        <taxon>Actinopterygii</taxon>
        <taxon>Neopterygii</taxon>
        <taxon>Teleostei</taxon>
        <taxon>Neoteleostei</taxon>
        <taxon>Acanthomorphata</taxon>
        <taxon>Eupercaria</taxon>
        <taxon>Perciformes</taxon>
        <taxon>Notothenioidei</taxon>
        <taxon>Bathydraconidae</taxon>
        <taxon>Gymnodraco</taxon>
    </lineage>
</organism>
<reference evidence="3" key="1">
    <citation type="submission" date="2025-08" db="UniProtKB">
        <authorList>
            <consortium name="RefSeq"/>
        </authorList>
    </citation>
    <scope>IDENTIFICATION</scope>
</reference>
<proteinExistence type="predicted"/>